<evidence type="ECO:0000259" key="5">
    <source>
        <dbReference type="Pfam" id="PF09368"/>
    </source>
</evidence>
<evidence type="ECO:0000256" key="2">
    <source>
        <dbReference type="ARBA" id="ARBA00010979"/>
    </source>
</evidence>
<evidence type="ECO:0000256" key="4">
    <source>
        <dbReference type="SAM" id="MobiDB-lite"/>
    </source>
</evidence>
<reference evidence="6" key="2">
    <citation type="journal article" date="2015" name="Data Brief">
        <title>Shoot transcriptome of the giant reed, Arundo donax.</title>
        <authorList>
            <person name="Barrero R.A."/>
            <person name="Guerrero F.D."/>
            <person name="Moolhuijzen P."/>
            <person name="Goolsby J.A."/>
            <person name="Tidwell J."/>
            <person name="Bellgard S.E."/>
            <person name="Bellgard M.I."/>
        </authorList>
    </citation>
    <scope>NUCLEOTIDE SEQUENCE</scope>
    <source>
        <tissue evidence="6">Shoot tissue taken approximately 20 cm above the soil surface</tissue>
    </source>
</reference>
<feature type="region of interest" description="Disordered" evidence="4">
    <location>
        <begin position="1"/>
        <end position="95"/>
    </location>
</feature>
<dbReference type="InterPro" id="IPR018972">
    <property type="entry name" value="Sas10_C_dom"/>
</dbReference>
<feature type="domain" description="Sas10 C-terminal" evidence="5">
    <location>
        <begin position="21"/>
        <end position="93"/>
    </location>
</feature>
<reference evidence="6" key="1">
    <citation type="submission" date="2014-09" db="EMBL/GenBank/DDBJ databases">
        <authorList>
            <person name="Magalhaes I.L.F."/>
            <person name="Oliveira U."/>
            <person name="Santos F.R."/>
            <person name="Vidigal T.H.D.A."/>
            <person name="Brescovit A.D."/>
            <person name="Santos A.J."/>
        </authorList>
    </citation>
    <scope>NUCLEOTIDE SEQUENCE</scope>
    <source>
        <tissue evidence="6">Shoot tissue taken approximately 20 cm above the soil surface</tissue>
    </source>
</reference>
<dbReference type="GO" id="GO:0000462">
    <property type="term" value="P:maturation of SSU-rRNA from tricistronic rRNA transcript (SSU-rRNA, 5.8S rRNA, LSU-rRNA)"/>
    <property type="evidence" value="ECO:0007669"/>
    <property type="project" value="TreeGrafter"/>
</dbReference>
<feature type="compositionally biased region" description="Basic residues" evidence="4">
    <location>
        <begin position="35"/>
        <end position="64"/>
    </location>
</feature>
<dbReference type="AlphaFoldDB" id="A0A0A9CN26"/>
<keyword evidence="3" id="KW-0539">Nucleus</keyword>
<accession>A0A0A9CN26</accession>
<protein>
    <recommendedName>
        <fullName evidence="5">Sas10 C-terminal domain-containing protein</fullName>
    </recommendedName>
</protein>
<comment type="subcellular location">
    <subcellularLocation>
        <location evidence="1">Nucleus</location>
    </subcellularLocation>
</comment>
<evidence type="ECO:0000256" key="3">
    <source>
        <dbReference type="ARBA" id="ARBA00023242"/>
    </source>
</evidence>
<dbReference type="Pfam" id="PF09368">
    <property type="entry name" value="Sas10"/>
    <property type="match status" value="1"/>
</dbReference>
<organism evidence="6">
    <name type="scientific">Arundo donax</name>
    <name type="common">Giant reed</name>
    <name type="synonym">Donax arundinaceus</name>
    <dbReference type="NCBI Taxonomy" id="35708"/>
    <lineage>
        <taxon>Eukaryota</taxon>
        <taxon>Viridiplantae</taxon>
        <taxon>Streptophyta</taxon>
        <taxon>Embryophyta</taxon>
        <taxon>Tracheophyta</taxon>
        <taxon>Spermatophyta</taxon>
        <taxon>Magnoliopsida</taxon>
        <taxon>Liliopsida</taxon>
        <taxon>Poales</taxon>
        <taxon>Poaceae</taxon>
        <taxon>PACMAD clade</taxon>
        <taxon>Arundinoideae</taxon>
        <taxon>Arundineae</taxon>
        <taxon>Arundo</taxon>
    </lineage>
</organism>
<evidence type="ECO:0000256" key="1">
    <source>
        <dbReference type="ARBA" id="ARBA00004123"/>
    </source>
</evidence>
<feature type="compositionally biased region" description="Polar residues" evidence="4">
    <location>
        <begin position="1"/>
        <end position="11"/>
    </location>
</feature>
<dbReference type="PANTHER" id="PTHR13237">
    <property type="entry name" value="SOMETHING ABOUT SILENCING PROTEIN 10-RELATED"/>
    <property type="match status" value="1"/>
</dbReference>
<dbReference type="EMBL" id="GBRH01220211">
    <property type="protein sequence ID" value="JAD77684.1"/>
    <property type="molecule type" value="Transcribed_RNA"/>
</dbReference>
<dbReference type="GO" id="GO:0032040">
    <property type="term" value="C:small-subunit processome"/>
    <property type="evidence" value="ECO:0007669"/>
    <property type="project" value="TreeGrafter"/>
</dbReference>
<dbReference type="PANTHER" id="PTHR13237:SF8">
    <property type="entry name" value="SOMETHING ABOUT SILENCING PROTEIN 10"/>
    <property type="match status" value="1"/>
</dbReference>
<sequence>MKQKYSLTTGVQPLEEETEGDGKRKISYQIEKNRGLTRSRNKKKKNPRKNYREKHKTKQVKRKGQVHDIKKPSGPYGGEQSGINPTVSRSVRFKS</sequence>
<evidence type="ECO:0000313" key="6">
    <source>
        <dbReference type="EMBL" id="JAD77684.1"/>
    </source>
</evidence>
<proteinExistence type="inferred from homology"/>
<name>A0A0A9CN26_ARUDO</name>
<comment type="similarity">
    <text evidence="2">Belongs to the SAS10 family.</text>
</comment>